<reference evidence="5" key="1">
    <citation type="submission" date="2021-01" db="EMBL/GenBank/DDBJ databases">
        <authorList>
            <consortium name="Genoscope - CEA"/>
            <person name="William W."/>
        </authorList>
    </citation>
    <scope>NUCLEOTIDE SEQUENCE</scope>
</reference>
<gene>
    <name evidence="5" type="ORF">PSON_ATCC_30995.1.T0310210</name>
</gene>
<keyword evidence="6" id="KW-1185">Reference proteome</keyword>
<evidence type="ECO:0000259" key="3">
    <source>
        <dbReference type="Pfam" id="PF02770"/>
    </source>
</evidence>
<organism evidence="5 6">
    <name type="scientific">Paramecium sonneborni</name>
    <dbReference type="NCBI Taxonomy" id="65129"/>
    <lineage>
        <taxon>Eukaryota</taxon>
        <taxon>Sar</taxon>
        <taxon>Alveolata</taxon>
        <taxon>Ciliophora</taxon>
        <taxon>Intramacronucleata</taxon>
        <taxon>Oligohymenophorea</taxon>
        <taxon>Peniculida</taxon>
        <taxon>Parameciidae</taxon>
        <taxon>Paramecium</taxon>
    </lineage>
</organism>
<evidence type="ECO:0000259" key="4">
    <source>
        <dbReference type="Pfam" id="PF02771"/>
    </source>
</evidence>
<feature type="domain" description="Acyl-CoA dehydrogenase/oxidase C-terminal" evidence="2">
    <location>
        <begin position="258"/>
        <end position="396"/>
    </location>
</feature>
<dbReference type="FunFam" id="2.40.110.10:FF:000013">
    <property type="entry name" value="Acyl-coenzyme A oxidase 4 peroxisomal"/>
    <property type="match status" value="1"/>
</dbReference>
<evidence type="ECO:0000256" key="1">
    <source>
        <dbReference type="ARBA" id="ARBA00022630"/>
    </source>
</evidence>
<dbReference type="GO" id="GO:0003995">
    <property type="term" value="F:acyl-CoA dehydrogenase activity"/>
    <property type="evidence" value="ECO:0007669"/>
    <property type="project" value="InterPro"/>
</dbReference>
<dbReference type="GO" id="GO:0005777">
    <property type="term" value="C:peroxisome"/>
    <property type="evidence" value="ECO:0007669"/>
    <property type="project" value="TreeGrafter"/>
</dbReference>
<dbReference type="Proteomes" id="UP000692954">
    <property type="component" value="Unassembled WGS sequence"/>
</dbReference>
<feature type="domain" description="Acyl-CoA dehydrogenase/oxidase N-terminal" evidence="4">
    <location>
        <begin position="31"/>
        <end position="138"/>
    </location>
</feature>
<dbReference type="PROSITE" id="PS00073">
    <property type="entry name" value="ACYL_COA_DH_2"/>
    <property type="match status" value="1"/>
</dbReference>
<sequence>MIRLNQLAGQIQEKKAQIDPMEYLSLYNLLTPEELEVRKAVETFVQKEVAPKINDYVEAAKFPTEIVNAVKPLKLFHHFLDKPYGHGTSYTKQGIILMEAARADAGFATFIAVQNLLLNYTLEKYGNEAQKQKYLTKTRDIEYIGGWGLTERGYGSDASSLTANVKKVQGGYILNGDKRWIGNGNKDILIVWARNLDTNKVEGFIVETKWQGYHAEVIQGKLALRIVQNCQITFTNIFIPDENKLDSVTDFQNGPNQILMHSRVIVPWIALGVMRGVYEHSLKWTTTRKQFGKPLAAFQLQQERLVRILSTFQASFLMVIRLSRLAAEGKATIGMISSVKAWVTDKTREVARLGREMLGGDGIISDNYVIKALTDAEVLYTYEGTYDINSLVAGREITGIGAFK</sequence>
<dbReference type="Pfam" id="PF02770">
    <property type="entry name" value="Acyl-CoA_dh_M"/>
    <property type="match status" value="1"/>
</dbReference>
<evidence type="ECO:0000313" key="6">
    <source>
        <dbReference type="Proteomes" id="UP000692954"/>
    </source>
</evidence>
<dbReference type="InterPro" id="IPR013786">
    <property type="entry name" value="AcylCoA_DH/ox_N"/>
</dbReference>
<evidence type="ECO:0008006" key="7">
    <source>
        <dbReference type="Google" id="ProtNLM"/>
    </source>
</evidence>
<protein>
    <recommendedName>
        <fullName evidence="7">Acyl-CoA dehydrogenase</fullName>
    </recommendedName>
</protein>
<feature type="domain" description="Acyl-CoA oxidase/dehydrogenase middle" evidence="3">
    <location>
        <begin position="148"/>
        <end position="236"/>
    </location>
</feature>
<proteinExistence type="predicted"/>
<dbReference type="Pfam" id="PF02771">
    <property type="entry name" value="Acyl-CoA_dh_N"/>
    <property type="match status" value="1"/>
</dbReference>
<dbReference type="OrthoDB" id="435240at2759"/>
<dbReference type="FunFam" id="1.20.140.10:FF:000021">
    <property type="entry name" value="Acyl-coenzyme A oxidase 4, peroxisomal"/>
    <property type="match status" value="1"/>
</dbReference>
<dbReference type="Pfam" id="PF00441">
    <property type="entry name" value="Acyl-CoA_dh_1"/>
    <property type="match status" value="1"/>
</dbReference>
<accession>A0A8S1LYU7</accession>
<dbReference type="GO" id="GO:0006635">
    <property type="term" value="P:fatty acid beta-oxidation"/>
    <property type="evidence" value="ECO:0007669"/>
    <property type="project" value="InterPro"/>
</dbReference>
<keyword evidence="1" id="KW-0285">Flavoprotein</keyword>
<dbReference type="InterPro" id="IPR009075">
    <property type="entry name" value="AcylCo_DH/oxidase_C"/>
</dbReference>
<dbReference type="PANTHER" id="PTHR43188">
    <property type="entry name" value="ACYL-COENZYME A OXIDASE"/>
    <property type="match status" value="1"/>
</dbReference>
<name>A0A8S1LYU7_9CILI</name>
<comment type="caution">
    <text evidence="5">The sequence shown here is derived from an EMBL/GenBank/DDBJ whole genome shotgun (WGS) entry which is preliminary data.</text>
</comment>
<dbReference type="InterPro" id="IPR006089">
    <property type="entry name" value="Acyl-CoA_DH_CS"/>
</dbReference>
<evidence type="ECO:0000313" key="5">
    <source>
        <dbReference type="EMBL" id="CAD8073918.1"/>
    </source>
</evidence>
<dbReference type="EMBL" id="CAJJDN010000031">
    <property type="protein sequence ID" value="CAD8073918.1"/>
    <property type="molecule type" value="Genomic_DNA"/>
</dbReference>
<dbReference type="InterPro" id="IPR045008">
    <property type="entry name" value="ACX4-like"/>
</dbReference>
<dbReference type="InterPro" id="IPR006091">
    <property type="entry name" value="Acyl-CoA_Oxase/DH_mid-dom"/>
</dbReference>
<dbReference type="GO" id="GO:0050660">
    <property type="term" value="F:flavin adenine dinucleotide binding"/>
    <property type="evidence" value="ECO:0007669"/>
    <property type="project" value="InterPro"/>
</dbReference>
<dbReference type="PANTHER" id="PTHR43188:SF1">
    <property type="entry name" value="ACYL-COA DEHYDROGENASE"/>
    <property type="match status" value="1"/>
</dbReference>
<evidence type="ECO:0000259" key="2">
    <source>
        <dbReference type="Pfam" id="PF00441"/>
    </source>
</evidence>
<dbReference type="AlphaFoldDB" id="A0A8S1LYU7"/>